<name>A0A183E7A4_9BILA</name>
<dbReference type="Proteomes" id="UP000271098">
    <property type="component" value="Unassembled WGS sequence"/>
</dbReference>
<dbReference type="AlphaFoldDB" id="A0A183E7A4"/>
<dbReference type="EMBL" id="UYRT01084307">
    <property type="protein sequence ID" value="VDN28667.1"/>
    <property type="molecule type" value="Genomic_DNA"/>
</dbReference>
<protein>
    <submittedName>
        <fullName evidence="3">DUF4404 family protein</fullName>
    </submittedName>
</protein>
<reference evidence="1 2" key="2">
    <citation type="submission" date="2018-11" db="EMBL/GenBank/DDBJ databases">
        <authorList>
            <consortium name="Pathogen Informatics"/>
        </authorList>
    </citation>
    <scope>NUCLEOTIDE SEQUENCE [LARGE SCALE GENOMIC DNA]</scope>
</reference>
<organism evidence="3">
    <name type="scientific">Gongylonema pulchrum</name>
    <dbReference type="NCBI Taxonomy" id="637853"/>
    <lineage>
        <taxon>Eukaryota</taxon>
        <taxon>Metazoa</taxon>
        <taxon>Ecdysozoa</taxon>
        <taxon>Nematoda</taxon>
        <taxon>Chromadorea</taxon>
        <taxon>Rhabditida</taxon>
        <taxon>Spirurina</taxon>
        <taxon>Spiruromorpha</taxon>
        <taxon>Spiruroidea</taxon>
        <taxon>Gongylonematidae</taxon>
        <taxon>Gongylonema</taxon>
    </lineage>
</organism>
<dbReference type="WBParaSite" id="GPUH_0001686701-mRNA-1">
    <property type="protein sequence ID" value="GPUH_0001686701-mRNA-1"/>
    <property type="gene ID" value="GPUH_0001686701"/>
</dbReference>
<evidence type="ECO:0000313" key="3">
    <source>
        <dbReference type="WBParaSite" id="GPUH_0001686701-mRNA-1"/>
    </source>
</evidence>
<sequence length="67" mass="7690">MKSAIQQKVEQSSMLSEDAKNVLHQIRAVTEDMTVTPEEELAQLQAITSEVNPEVFRQIKDFMDLLR</sequence>
<evidence type="ECO:0000313" key="1">
    <source>
        <dbReference type="EMBL" id="VDN28667.1"/>
    </source>
</evidence>
<proteinExistence type="predicted"/>
<keyword evidence="2" id="KW-1185">Reference proteome</keyword>
<gene>
    <name evidence="1" type="ORF">GPUH_LOCUS16845</name>
</gene>
<accession>A0A183E7A4</accession>
<reference evidence="3" key="1">
    <citation type="submission" date="2016-06" db="UniProtKB">
        <authorList>
            <consortium name="WormBaseParasite"/>
        </authorList>
    </citation>
    <scope>IDENTIFICATION</scope>
</reference>
<evidence type="ECO:0000313" key="2">
    <source>
        <dbReference type="Proteomes" id="UP000271098"/>
    </source>
</evidence>